<evidence type="ECO:0000256" key="6">
    <source>
        <dbReference type="SAM" id="Phobius"/>
    </source>
</evidence>
<dbReference type="RefSeq" id="WP_086521223.1">
    <property type="nucleotide sequence ID" value="NZ_MDJW01000008.1"/>
</dbReference>
<gene>
    <name evidence="8" type="primary">glpT</name>
    <name evidence="8" type="ORF">BFL34_01457</name>
</gene>
<dbReference type="CDD" id="cd17345">
    <property type="entry name" value="MFS_GlpT"/>
    <property type="match status" value="1"/>
</dbReference>
<feature type="transmembrane region" description="Helical" evidence="6">
    <location>
        <begin position="366"/>
        <end position="387"/>
    </location>
</feature>
<feature type="transmembrane region" description="Helical" evidence="6">
    <location>
        <begin position="43"/>
        <end position="61"/>
    </location>
</feature>
<feature type="transmembrane region" description="Helical" evidence="6">
    <location>
        <begin position="429"/>
        <end position="454"/>
    </location>
</feature>
<keyword evidence="4 6" id="KW-1133">Transmembrane helix</keyword>
<comment type="subcellular location">
    <subcellularLocation>
        <location evidence="1">Cell membrane</location>
        <topology evidence="1">Multi-pass membrane protein</topology>
    </subcellularLocation>
</comment>
<dbReference type="NCBIfam" id="TIGR00881">
    <property type="entry name" value="2A0104"/>
    <property type="match status" value="1"/>
</dbReference>
<feature type="transmembrane region" description="Helical" evidence="6">
    <location>
        <begin position="310"/>
        <end position="330"/>
    </location>
</feature>
<sequence length="473" mass="50213">MTTDQRTRPDGSAVRRGLLTFLAAPPPAPRLDDATVARRYPRLRLQVFLGIFIGYAAYYLIRNNVPLVATILRDENGFSALGLGILTNGVLLAYGFSKFLSAIVSDRSSARWFLPIGLLLSAFANLVVAFVPAVGASVALFAVVMIVNGFFQGMGWPPSGRTLVHWFSTSERGGKTAIWNVAHNVGGAGAGGLAGLAIATFGTWQSAFWFPAIVCIVIALIAFALLRDTPESEGLPPIEEHRNDPAPVESDAADEGASTWATIRRYVIGNRTMVNLALANVFVYTLRYGVLVWAPIYLADVRGASLGEGIAGFSLFELAGIPGTLLCGYISDRVFRGRRSPTGILFMAAVGVAVAIYWLSPTDGPLWVSLAALVLIGGLIYGPVMLIGLQALDLSPRKVAGTAAGFTGLFGYVLGATLASTGIGASVHAFGWDVTFVLILVCVALAILLLAIVGKDESALRRRREERGDVAAR</sequence>
<feature type="transmembrane region" description="Helical" evidence="6">
    <location>
        <begin position="342"/>
        <end position="360"/>
    </location>
</feature>
<dbReference type="EMBL" id="MDJW01000008">
    <property type="protein sequence ID" value="OUE20639.1"/>
    <property type="molecule type" value="Genomic_DNA"/>
</dbReference>
<evidence type="ECO:0000256" key="2">
    <source>
        <dbReference type="ARBA" id="ARBA00009598"/>
    </source>
</evidence>
<dbReference type="InterPro" id="IPR000849">
    <property type="entry name" value="Sugar_P_transporter"/>
</dbReference>
<evidence type="ECO:0000313" key="8">
    <source>
        <dbReference type="EMBL" id="OUE20639.1"/>
    </source>
</evidence>
<protein>
    <submittedName>
        <fullName evidence="8">Glycerol-3-phosphate transporter</fullName>
    </submittedName>
</protein>
<dbReference type="Proteomes" id="UP000194837">
    <property type="component" value="Unassembled WGS sequence"/>
</dbReference>
<evidence type="ECO:0000256" key="3">
    <source>
        <dbReference type="ARBA" id="ARBA00022692"/>
    </source>
</evidence>
<accession>A0A251Y978</accession>
<dbReference type="InterPro" id="IPR020846">
    <property type="entry name" value="MFS_dom"/>
</dbReference>
<dbReference type="InterPro" id="IPR021159">
    <property type="entry name" value="Sugar-P_transporter_CS"/>
</dbReference>
<dbReference type="InterPro" id="IPR051337">
    <property type="entry name" value="OPA_Antiporter"/>
</dbReference>
<proteinExistence type="inferred from homology"/>
<comment type="caution">
    <text evidence="8">The sequence shown here is derived from an EMBL/GenBank/DDBJ whole genome shotgun (WGS) entry which is preliminary data.</text>
</comment>
<dbReference type="PROSITE" id="PS00942">
    <property type="entry name" value="GLPT"/>
    <property type="match status" value="1"/>
</dbReference>
<evidence type="ECO:0000256" key="1">
    <source>
        <dbReference type="ARBA" id="ARBA00004651"/>
    </source>
</evidence>
<dbReference type="PANTHER" id="PTHR43826">
    <property type="entry name" value="GLUCOSE-6-PHOSPHATE EXCHANGER SLC37A4"/>
    <property type="match status" value="1"/>
</dbReference>
<feature type="transmembrane region" description="Helical" evidence="6">
    <location>
        <begin position="177"/>
        <end position="201"/>
    </location>
</feature>
<dbReference type="InterPro" id="IPR011701">
    <property type="entry name" value="MFS"/>
</dbReference>
<dbReference type="InterPro" id="IPR036259">
    <property type="entry name" value="MFS_trans_sf"/>
</dbReference>
<dbReference type="PANTHER" id="PTHR43826:SF6">
    <property type="entry name" value="GLYCEROL-3-PHOSPHATE TRANSPORTER"/>
    <property type="match status" value="1"/>
</dbReference>
<dbReference type="AlphaFoldDB" id="A0A251Y978"/>
<dbReference type="PIRSF" id="PIRSF002808">
    <property type="entry name" value="Hexose_phosphate_transp"/>
    <property type="match status" value="1"/>
</dbReference>
<keyword evidence="5 6" id="KW-0472">Membrane</keyword>
<dbReference type="Pfam" id="PF07690">
    <property type="entry name" value="MFS_1"/>
    <property type="match status" value="1"/>
</dbReference>
<feature type="transmembrane region" description="Helical" evidence="6">
    <location>
        <begin position="207"/>
        <end position="226"/>
    </location>
</feature>
<dbReference type="GO" id="GO:0035435">
    <property type="term" value="P:phosphate ion transmembrane transport"/>
    <property type="evidence" value="ECO:0007669"/>
    <property type="project" value="TreeGrafter"/>
</dbReference>
<feature type="transmembrane region" description="Helical" evidence="6">
    <location>
        <begin position="399"/>
        <end position="423"/>
    </location>
</feature>
<feature type="transmembrane region" description="Helical" evidence="6">
    <location>
        <begin position="112"/>
        <end position="131"/>
    </location>
</feature>
<dbReference type="SUPFAM" id="SSF103473">
    <property type="entry name" value="MFS general substrate transporter"/>
    <property type="match status" value="1"/>
</dbReference>
<dbReference type="GO" id="GO:0061513">
    <property type="term" value="F:glucose 6-phosphate:phosphate antiporter activity"/>
    <property type="evidence" value="ECO:0007669"/>
    <property type="project" value="TreeGrafter"/>
</dbReference>
<feature type="transmembrane region" description="Helical" evidence="6">
    <location>
        <begin position="81"/>
        <end position="100"/>
    </location>
</feature>
<dbReference type="PROSITE" id="PS50850">
    <property type="entry name" value="MFS"/>
    <property type="match status" value="1"/>
</dbReference>
<feature type="domain" description="Major facilitator superfamily (MFS) profile" evidence="7">
    <location>
        <begin position="43"/>
        <end position="458"/>
    </location>
</feature>
<evidence type="ECO:0000256" key="5">
    <source>
        <dbReference type="ARBA" id="ARBA00023136"/>
    </source>
</evidence>
<evidence type="ECO:0000313" key="9">
    <source>
        <dbReference type="Proteomes" id="UP000194837"/>
    </source>
</evidence>
<keyword evidence="3 6" id="KW-0812">Transmembrane</keyword>
<reference evidence="8 9" key="1">
    <citation type="submission" date="2016-08" db="EMBL/GenBank/DDBJ databases">
        <title>Genome sequence of Clavibacter michiganensis spp strain CFBP7494.</title>
        <authorList>
            <person name="Thapa S.P."/>
            <person name="Coaker G."/>
            <person name="Jacques M.-A."/>
        </authorList>
    </citation>
    <scope>NUCLEOTIDE SEQUENCE [LARGE SCALE GENOMIC DNA]</scope>
    <source>
        <strain evidence="8">CFBP7494</strain>
    </source>
</reference>
<name>A0A251Y978_9MICO</name>
<evidence type="ECO:0000256" key="4">
    <source>
        <dbReference type="ARBA" id="ARBA00022989"/>
    </source>
</evidence>
<dbReference type="Gene3D" id="1.20.1250.20">
    <property type="entry name" value="MFS general substrate transporter like domains"/>
    <property type="match status" value="2"/>
</dbReference>
<organism evidence="8 9">
    <name type="scientific">Clavibacter michiganensis</name>
    <dbReference type="NCBI Taxonomy" id="28447"/>
    <lineage>
        <taxon>Bacteria</taxon>
        <taxon>Bacillati</taxon>
        <taxon>Actinomycetota</taxon>
        <taxon>Actinomycetes</taxon>
        <taxon>Micrococcales</taxon>
        <taxon>Microbacteriaceae</taxon>
        <taxon>Clavibacter</taxon>
    </lineage>
</organism>
<feature type="transmembrane region" description="Helical" evidence="6">
    <location>
        <begin position="274"/>
        <end position="298"/>
    </location>
</feature>
<dbReference type="GO" id="GO:0005886">
    <property type="term" value="C:plasma membrane"/>
    <property type="evidence" value="ECO:0007669"/>
    <property type="project" value="UniProtKB-SubCell"/>
</dbReference>
<feature type="transmembrane region" description="Helical" evidence="6">
    <location>
        <begin position="137"/>
        <end position="156"/>
    </location>
</feature>
<evidence type="ECO:0000259" key="7">
    <source>
        <dbReference type="PROSITE" id="PS50850"/>
    </source>
</evidence>
<comment type="similarity">
    <text evidence="2">Belongs to the major facilitator superfamily. Organophosphate:Pi antiporter (OPA) (TC 2.A.1.4) family.</text>
</comment>